<dbReference type="GO" id="GO:0003677">
    <property type="term" value="F:DNA binding"/>
    <property type="evidence" value="ECO:0007669"/>
    <property type="project" value="UniProtKB-KW"/>
</dbReference>
<dbReference type="PANTHER" id="PTHR46558">
    <property type="entry name" value="TRACRIPTIONAL REGULATORY PROTEIN-RELATED-RELATED"/>
    <property type="match status" value="1"/>
</dbReference>
<dbReference type="InterPro" id="IPR010982">
    <property type="entry name" value="Lambda_DNA-bd_dom_sf"/>
</dbReference>
<dbReference type="Pfam" id="PF01381">
    <property type="entry name" value="HTH_3"/>
    <property type="match status" value="1"/>
</dbReference>
<dbReference type="PANTHER" id="PTHR46558:SF13">
    <property type="entry name" value="HTH-TYPE TRANSCRIPTIONAL REGULATOR IMMR"/>
    <property type="match status" value="1"/>
</dbReference>
<gene>
    <name evidence="3" type="ORF">EDD61_10568</name>
</gene>
<evidence type="ECO:0000313" key="3">
    <source>
        <dbReference type="EMBL" id="TCU62260.1"/>
    </source>
</evidence>
<dbReference type="AlphaFoldDB" id="A0A4R3TKS6"/>
<dbReference type="EMBL" id="SMBP01000005">
    <property type="protein sequence ID" value="TCU62260.1"/>
    <property type="molecule type" value="Genomic_DNA"/>
</dbReference>
<keyword evidence="4" id="KW-1185">Reference proteome</keyword>
<evidence type="ECO:0000313" key="4">
    <source>
        <dbReference type="Proteomes" id="UP000295773"/>
    </source>
</evidence>
<evidence type="ECO:0000259" key="2">
    <source>
        <dbReference type="PROSITE" id="PS50943"/>
    </source>
</evidence>
<comment type="caution">
    <text evidence="3">The sequence shown here is derived from an EMBL/GenBank/DDBJ whole genome shotgun (WGS) entry which is preliminary data.</text>
</comment>
<feature type="domain" description="HTH cro/C1-type" evidence="2">
    <location>
        <begin position="7"/>
        <end position="61"/>
    </location>
</feature>
<dbReference type="Pfam" id="PF18931">
    <property type="entry name" value="DUF5680"/>
    <property type="match status" value="1"/>
</dbReference>
<dbReference type="SUPFAM" id="SSF47413">
    <property type="entry name" value="lambda repressor-like DNA-binding domains"/>
    <property type="match status" value="1"/>
</dbReference>
<sequence>MKLEEKLQILRKKNGYSQEQLADKLGIARQTISKWENGQAIPELNGLIALSKLYGIAIDRIVKDDDECNLPIYKGAEIDINEMISFLIYAKKNTYPINGNKVASSRTKSHDYSYSENGYKYLDTYLGGEKFSGSEAVWYLDKPIWSMNYAGRITGDFFDNDFLKEALLSVSADAPYRGPKIFVKGDYHYHCKVEGEFVWFQGYEEIFYLKEKIYECYFHGGVIS</sequence>
<keyword evidence="1 3" id="KW-0238">DNA-binding</keyword>
<name>A0A4R3TKS6_9FIRM</name>
<evidence type="ECO:0000256" key="1">
    <source>
        <dbReference type="ARBA" id="ARBA00023125"/>
    </source>
</evidence>
<protein>
    <submittedName>
        <fullName evidence="3">DNA-binding XRE family transcriptional regulator</fullName>
    </submittedName>
</protein>
<dbReference type="CDD" id="cd00093">
    <property type="entry name" value="HTH_XRE"/>
    <property type="match status" value="1"/>
</dbReference>
<dbReference type="Gene3D" id="1.10.260.40">
    <property type="entry name" value="lambda repressor-like DNA-binding domains"/>
    <property type="match status" value="1"/>
</dbReference>
<proteinExistence type="predicted"/>
<accession>A0A4R3TKS6</accession>
<dbReference type="InterPro" id="IPR043735">
    <property type="entry name" value="DUF5680"/>
</dbReference>
<dbReference type="RefSeq" id="WP_132224225.1">
    <property type="nucleotide sequence ID" value="NZ_JANKBG010000006.1"/>
</dbReference>
<dbReference type="SMART" id="SM00530">
    <property type="entry name" value="HTH_XRE"/>
    <property type="match status" value="1"/>
</dbReference>
<dbReference type="InterPro" id="IPR001387">
    <property type="entry name" value="Cro/C1-type_HTH"/>
</dbReference>
<dbReference type="PROSITE" id="PS50943">
    <property type="entry name" value="HTH_CROC1"/>
    <property type="match status" value="1"/>
</dbReference>
<organism evidence="3 4">
    <name type="scientific">Longicatena caecimuris</name>
    <dbReference type="NCBI Taxonomy" id="1796635"/>
    <lineage>
        <taxon>Bacteria</taxon>
        <taxon>Bacillati</taxon>
        <taxon>Bacillota</taxon>
        <taxon>Erysipelotrichia</taxon>
        <taxon>Erysipelotrichales</taxon>
        <taxon>Erysipelotrichaceae</taxon>
        <taxon>Longicatena</taxon>
    </lineage>
</organism>
<reference evidence="3 4" key="1">
    <citation type="submission" date="2019-03" db="EMBL/GenBank/DDBJ databases">
        <title>Genomic Encyclopedia of Type Strains, Phase IV (KMG-IV): sequencing the most valuable type-strain genomes for metagenomic binning, comparative biology and taxonomic classification.</title>
        <authorList>
            <person name="Goeker M."/>
        </authorList>
    </citation>
    <scope>NUCLEOTIDE SEQUENCE [LARGE SCALE GENOMIC DNA]</scope>
    <source>
        <strain evidence="3 4">DSM 29481</strain>
    </source>
</reference>
<dbReference type="Proteomes" id="UP000295773">
    <property type="component" value="Unassembled WGS sequence"/>
</dbReference>